<reference evidence="2 3" key="1">
    <citation type="submission" date="2024-01" db="EMBL/GenBank/DDBJ databases">
        <title>The genomes of 5 underutilized Papilionoideae crops provide insights into root nodulation and disease resistanc.</title>
        <authorList>
            <person name="Yuan L."/>
        </authorList>
    </citation>
    <scope>NUCLEOTIDE SEQUENCE [LARGE SCALE GENOMIC DNA]</scope>
    <source>
        <strain evidence="2">ZHUSHIDOU_FW_LH</strain>
        <tissue evidence="2">Leaf</tissue>
    </source>
</reference>
<feature type="region of interest" description="Disordered" evidence="1">
    <location>
        <begin position="116"/>
        <end position="136"/>
    </location>
</feature>
<feature type="region of interest" description="Disordered" evidence="1">
    <location>
        <begin position="75"/>
        <end position="103"/>
    </location>
</feature>
<dbReference type="Proteomes" id="UP001372338">
    <property type="component" value="Unassembled WGS sequence"/>
</dbReference>
<feature type="compositionally biased region" description="Polar residues" evidence="1">
    <location>
        <begin position="18"/>
        <end position="27"/>
    </location>
</feature>
<feature type="compositionally biased region" description="Basic and acidic residues" evidence="1">
    <location>
        <begin position="85"/>
        <end position="103"/>
    </location>
</feature>
<proteinExistence type="predicted"/>
<gene>
    <name evidence="2" type="ORF">RIF29_32985</name>
</gene>
<organism evidence="2 3">
    <name type="scientific">Crotalaria pallida</name>
    <name type="common">Smooth rattlebox</name>
    <name type="synonym">Crotalaria striata</name>
    <dbReference type="NCBI Taxonomy" id="3830"/>
    <lineage>
        <taxon>Eukaryota</taxon>
        <taxon>Viridiplantae</taxon>
        <taxon>Streptophyta</taxon>
        <taxon>Embryophyta</taxon>
        <taxon>Tracheophyta</taxon>
        <taxon>Spermatophyta</taxon>
        <taxon>Magnoliopsida</taxon>
        <taxon>eudicotyledons</taxon>
        <taxon>Gunneridae</taxon>
        <taxon>Pentapetalae</taxon>
        <taxon>rosids</taxon>
        <taxon>fabids</taxon>
        <taxon>Fabales</taxon>
        <taxon>Fabaceae</taxon>
        <taxon>Papilionoideae</taxon>
        <taxon>50 kb inversion clade</taxon>
        <taxon>genistoids sensu lato</taxon>
        <taxon>core genistoids</taxon>
        <taxon>Crotalarieae</taxon>
        <taxon>Crotalaria</taxon>
    </lineage>
</organism>
<name>A0AAN9HQF6_CROPI</name>
<accession>A0AAN9HQF6</accession>
<evidence type="ECO:0000256" key="1">
    <source>
        <dbReference type="SAM" id="MobiDB-lite"/>
    </source>
</evidence>
<dbReference type="AlphaFoldDB" id="A0AAN9HQF6"/>
<dbReference type="EMBL" id="JAYWIO010000007">
    <property type="protein sequence ID" value="KAK7250506.1"/>
    <property type="molecule type" value="Genomic_DNA"/>
</dbReference>
<feature type="compositionally biased region" description="Polar residues" evidence="1">
    <location>
        <begin position="122"/>
        <end position="135"/>
    </location>
</feature>
<evidence type="ECO:0000313" key="2">
    <source>
        <dbReference type="EMBL" id="KAK7250506.1"/>
    </source>
</evidence>
<feature type="region of interest" description="Disordered" evidence="1">
    <location>
        <begin position="1"/>
        <end position="29"/>
    </location>
</feature>
<evidence type="ECO:0000313" key="3">
    <source>
        <dbReference type="Proteomes" id="UP001372338"/>
    </source>
</evidence>
<comment type="caution">
    <text evidence="2">The sequence shown here is derived from an EMBL/GenBank/DDBJ whole genome shotgun (WGS) entry which is preliminary data.</text>
</comment>
<protein>
    <submittedName>
        <fullName evidence="2">Uncharacterized protein</fullName>
    </submittedName>
</protein>
<keyword evidence="3" id="KW-1185">Reference proteome</keyword>
<sequence length="243" mass="27883">MPKKRDRPPKSPSSSSKQTPSLTTNHVSMPLDFTLIKDRLLNLEGLDDLSNKQATDLMKSLDAIKEKLKGKQVIPTEGELESETQVEHAKLDDEPQKADPAKAKEISIIYEAAAKEGEEQPETSGQQKQNDLNNSEGDRQERDLYFLYRNVSQKNLMFLKQKAKQKWIQEGDQNTAFFHKAIKSRCYRNRVMRVTDIHSNLCTNKSDIQQAFLDYYVDLFNGNQKNWKVSPEEMTMGNVLSMI</sequence>